<dbReference type="SUPFAM" id="SSF53448">
    <property type="entry name" value="Nucleotide-diphospho-sugar transferases"/>
    <property type="match status" value="1"/>
</dbReference>
<dbReference type="Pfam" id="PF13432">
    <property type="entry name" value="TPR_16"/>
    <property type="match status" value="1"/>
</dbReference>
<dbReference type="GO" id="GO:0012505">
    <property type="term" value="C:endomembrane system"/>
    <property type="evidence" value="ECO:0007669"/>
    <property type="project" value="UniProtKB-SubCell"/>
</dbReference>
<dbReference type="Pfam" id="PF14559">
    <property type="entry name" value="TPR_19"/>
    <property type="match status" value="1"/>
</dbReference>
<evidence type="ECO:0000256" key="3">
    <source>
        <dbReference type="ARBA" id="ARBA00022692"/>
    </source>
</evidence>
<keyword evidence="4 6" id="KW-1133">Transmembrane helix</keyword>
<gene>
    <name evidence="7" type="ORF">LCGC14_2530510</name>
</gene>
<name>A0A0F9DLW5_9ZZZZ</name>
<dbReference type="Gene3D" id="3.90.550.10">
    <property type="entry name" value="Spore Coat Polysaccharide Biosynthesis Protein SpsA, Chain A"/>
    <property type="match status" value="1"/>
</dbReference>
<proteinExistence type="predicted"/>
<protein>
    <recommendedName>
        <fullName evidence="8">Glycosyltransferase 2-like domain-containing protein</fullName>
    </recommendedName>
</protein>
<reference evidence="7" key="1">
    <citation type="journal article" date="2015" name="Nature">
        <title>Complex archaea that bridge the gap between prokaryotes and eukaryotes.</title>
        <authorList>
            <person name="Spang A."/>
            <person name="Saw J.H."/>
            <person name="Jorgensen S.L."/>
            <person name="Zaremba-Niedzwiedzka K."/>
            <person name="Martijn J."/>
            <person name="Lind A.E."/>
            <person name="van Eijk R."/>
            <person name="Schleper C."/>
            <person name="Guy L."/>
            <person name="Ettema T.J."/>
        </authorList>
    </citation>
    <scope>NUCLEOTIDE SEQUENCE</scope>
</reference>
<evidence type="ECO:0000256" key="2">
    <source>
        <dbReference type="ARBA" id="ARBA00022679"/>
    </source>
</evidence>
<accession>A0A0F9DLW5</accession>
<dbReference type="InterPro" id="IPR011990">
    <property type="entry name" value="TPR-like_helical_dom_sf"/>
</dbReference>
<evidence type="ECO:0008006" key="8">
    <source>
        <dbReference type="Google" id="ProtNLM"/>
    </source>
</evidence>
<dbReference type="PANTHER" id="PTHR32044">
    <property type="entry name" value="GLUCOMANNAN 4-BETA-MANNOSYLTRANSFERASE 9"/>
    <property type="match status" value="1"/>
</dbReference>
<dbReference type="Pfam" id="PF13641">
    <property type="entry name" value="Glyco_tranf_2_3"/>
    <property type="match status" value="1"/>
</dbReference>
<evidence type="ECO:0000313" key="7">
    <source>
        <dbReference type="EMBL" id="KKL12963.1"/>
    </source>
</evidence>
<evidence type="ECO:0000256" key="6">
    <source>
        <dbReference type="SAM" id="Phobius"/>
    </source>
</evidence>
<dbReference type="SUPFAM" id="SSF48452">
    <property type="entry name" value="TPR-like"/>
    <property type="match status" value="1"/>
</dbReference>
<feature type="transmembrane region" description="Helical" evidence="6">
    <location>
        <begin position="444"/>
        <end position="468"/>
    </location>
</feature>
<sequence>AVSEDKTKTSYRLNLARAYRYAGKGEKAEKELKAILAARSDHVEAGQLLAEVHAARKQWKQVVAVLEPLLKYRHDYTTYHLLAEAKHNLNDNQKARKYFEEAVKLNPKSAADHYSLGNIYLAGNFYALAAEAYRKALALGVDSPVLRYKLGSAYFNLRNYFGRVSVVTVKAGKADTISGDWYLIEPVPGRKDVFRAAPSGSAVYQIARAAADGFDIEYIHRDNRDGYKAGALANGLKTATGEYVAIFDADFLPEPDFLIRSMDYFTDPQVCAVQTRWEHINRDDSLLTRAQAIWLDGHFAIEHVARNRSGRFMAFNGTAGTWRKAAIDDAGGWQHDTLTEDMDLSYRAQLRGWKFVFLPEQTTPAELPSEMSAFKAQQFRWTKGGTQTAMKMLPRIMLSNAPLKAKVDAFLHLTCFSVHGYVVLLTLLLYPTMLIRYLSGTDPVTWRIALDMGVFTLATISASVFYVASQYELFRDWRTVLKYLPFL</sequence>
<comment type="subcellular location">
    <subcellularLocation>
        <location evidence="1">Endomembrane system</location>
    </subcellularLocation>
</comment>
<evidence type="ECO:0000256" key="4">
    <source>
        <dbReference type="ARBA" id="ARBA00022989"/>
    </source>
</evidence>
<dbReference type="PANTHER" id="PTHR32044:SF80">
    <property type="entry name" value="XYLOGLUCAN GLYCOSYLTRANSFERASE 2-RELATED"/>
    <property type="match status" value="1"/>
</dbReference>
<evidence type="ECO:0000256" key="5">
    <source>
        <dbReference type="ARBA" id="ARBA00023136"/>
    </source>
</evidence>
<comment type="caution">
    <text evidence="7">The sequence shown here is derived from an EMBL/GenBank/DDBJ whole genome shotgun (WGS) entry which is preliminary data.</text>
</comment>
<dbReference type="EMBL" id="LAZR01041053">
    <property type="protein sequence ID" value="KKL12963.1"/>
    <property type="molecule type" value="Genomic_DNA"/>
</dbReference>
<dbReference type="PROSITE" id="PS50005">
    <property type="entry name" value="TPR"/>
    <property type="match status" value="2"/>
</dbReference>
<evidence type="ECO:0000256" key="1">
    <source>
        <dbReference type="ARBA" id="ARBA00004308"/>
    </source>
</evidence>
<keyword evidence="3 6" id="KW-0812">Transmembrane</keyword>
<keyword evidence="5 6" id="KW-0472">Membrane</keyword>
<dbReference type="InterPro" id="IPR029044">
    <property type="entry name" value="Nucleotide-diphossugar_trans"/>
</dbReference>
<dbReference type="InterPro" id="IPR019734">
    <property type="entry name" value="TPR_rpt"/>
</dbReference>
<feature type="transmembrane region" description="Helical" evidence="6">
    <location>
        <begin position="409"/>
        <end position="432"/>
    </location>
</feature>
<dbReference type="GO" id="GO:0016757">
    <property type="term" value="F:glycosyltransferase activity"/>
    <property type="evidence" value="ECO:0007669"/>
    <property type="project" value="TreeGrafter"/>
</dbReference>
<feature type="non-terminal residue" evidence="7">
    <location>
        <position position="487"/>
    </location>
</feature>
<feature type="non-terminal residue" evidence="7">
    <location>
        <position position="1"/>
    </location>
</feature>
<keyword evidence="2" id="KW-0808">Transferase</keyword>
<dbReference type="AlphaFoldDB" id="A0A0F9DLW5"/>
<organism evidence="7">
    <name type="scientific">marine sediment metagenome</name>
    <dbReference type="NCBI Taxonomy" id="412755"/>
    <lineage>
        <taxon>unclassified sequences</taxon>
        <taxon>metagenomes</taxon>
        <taxon>ecological metagenomes</taxon>
    </lineage>
</organism>
<dbReference type="SMART" id="SM00028">
    <property type="entry name" value="TPR"/>
    <property type="match status" value="3"/>
</dbReference>
<dbReference type="Gene3D" id="1.25.40.10">
    <property type="entry name" value="Tetratricopeptide repeat domain"/>
    <property type="match status" value="1"/>
</dbReference>